<gene>
    <name evidence="1" type="ORF">ERJ67_02785</name>
</gene>
<evidence type="ECO:0000313" key="1">
    <source>
        <dbReference type="EMBL" id="TGG94456.1"/>
    </source>
</evidence>
<comment type="caution">
    <text evidence="1">The sequence shown here is derived from an EMBL/GenBank/DDBJ whole genome shotgun (WGS) entry which is preliminary data.</text>
</comment>
<protein>
    <submittedName>
        <fullName evidence="1">Uncharacterized protein</fullName>
    </submittedName>
</protein>
<proteinExistence type="predicted"/>
<sequence length="78" mass="7802">MLPPAGCPGLVVRSGPDDVLTASGAVCASGRRLASTSVQSGDLIELRRPPAALPGIGHEQTVVGPLQYGSGVIGIAWP</sequence>
<dbReference type="EMBL" id="SRMO01000035">
    <property type="protein sequence ID" value="TGG94456.1"/>
    <property type="molecule type" value="Genomic_DNA"/>
</dbReference>
<dbReference type="Proteomes" id="UP000317990">
    <property type="component" value="Unassembled WGS sequence"/>
</dbReference>
<dbReference type="AlphaFoldDB" id="A0A524RPY8"/>
<reference evidence="1 2" key="1">
    <citation type="journal article" date="2019" name="mSystems">
        <title>Life at home and on the roam: Genomic adaptions reflect the dual lifestyle of an intracellular, facultative symbiont.</title>
        <authorList>
            <person name="Burgsdorf I."/>
        </authorList>
    </citation>
    <scope>NUCLEOTIDE SEQUENCE [LARGE SCALE GENOMIC DNA]</scope>
    <source>
        <strain evidence="1">277cV</strain>
    </source>
</reference>
<accession>A0A524RPY8</accession>
<evidence type="ECO:0000313" key="2">
    <source>
        <dbReference type="Proteomes" id="UP000317990"/>
    </source>
</evidence>
<name>A0A524RPY8_9CHRO</name>
<organism evidence="1 2">
    <name type="scientific">Aphanocapsa feldmannii 277cV</name>
    <dbReference type="NCBI Taxonomy" id="2507553"/>
    <lineage>
        <taxon>Bacteria</taxon>
        <taxon>Bacillati</taxon>
        <taxon>Cyanobacteriota</taxon>
        <taxon>Cyanophyceae</taxon>
        <taxon>Oscillatoriophycideae</taxon>
        <taxon>Chroococcales</taxon>
        <taxon>Microcystaceae</taxon>
        <taxon>Aphanocapsa</taxon>
    </lineage>
</organism>